<dbReference type="PIRSF" id="PIRSF000097">
    <property type="entry name" value="AKR"/>
    <property type="match status" value="1"/>
</dbReference>
<evidence type="ECO:0000256" key="1">
    <source>
        <dbReference type="ARBA" id="ARBA00007905"/>
    </source>
</evidence>
<evidence type="ECO:0000256" key="4">
    <source>
        <dbReference type="PIRSR" id="PIRSR000097-1"/>
    </source>
</evidence>
<dbReference type="SUPFAM" id="SSF51430">
    <property type="entry name" value="NAD(P)-linked oxidoreductase"/>
    <property type="match status" value="1"/>
</dbReference>
<dbReference type="OrthoDB" id="5945798at2759"/>
<evidence type="ECO:0000313" key="9">
    <source>
        <dbReference type="Proteomes" id="UP000807469"/>
    </source>
</evidence>
<keyword evidence="3" id="KW-0560">Oxidoreductase</keyword>
<evidence type="ECO:0000313" key="8">
    <source>
        <dbReference type="EMBL" id="KAF9478005.1"/>
    </source>
</evidence>
<dbReference type="PANTHER" id="PTHR43827">
    <property type="entry name" value="2,5-DIKETO-D-GLUCONIC ACID REDUCTASE"/>
    <property type="match status" value="1"/>
</dbReference>
<evidence type="ECO:0000256" key="5">
    <source>
        <dbReference type="PIRSR" id="PIRSR000097-2"/>
    </source>
</evidence>
<dbReference type="InterPro" id="IPR018170">
    <property type="entry name" value="Aldo/ket_reductase_CS"/>
</dbReference>
<dbReference type="InterPro" id="IPR020471">
    <property type="entry name" value="AKR"/>
</dbReference>
<keyword evidence="9" id="KW-1185">Reference proteome</keyword>
<dbReference type="InterPro" id="IPR023210">
    <property type="entry name" value="NADP_OxRdtase_dom"/>
</dbReference>
<dbReference type="Proteomes" id="UP000807469">
    <property type="component" value="Unassembled WGS sequence"/>
</dbReference>
<comment type="similarity">
    <text evidence="1">Belongs to the aldo/keto reductase family.</text>
</comment>
<feature type="binding site" evidence="5">
    <location>
        <position position="111"/>
    </location>
    <ligand>
        <name>substrate</name>
    </ligand>
</feature>
<dbReference type="PROSITE" id="PS00798">
    <property type="entry name" value="ALDOKETO_REDUCTASE_1"/>
    <property type="match status" value="1"/>
</dbReference>
<accession>A0A9P5Z0E0</accession>
<dbReference type="CDD" id="cd19071">
    <property type="entry name" value="AKR_AKR1-5-like"/>
    <property type="match status" value="1"/>
</dbReference>
<proteinExistence type="inferred from homology"/>
<dbReference type="GO" id="GO:0016616">
    <property type="term" value="F:oxidoreductase activity, acting on the CH-OH group of donors, NAD or NADP as acceptor"/>
    <property type="evidence" value="ECO:0007669"/>
    <property type="project" value="UniProtKB-ARBA"/>
</dbReference>
<dbReference type="Gene3D" id="3.20.20.100">
    <property type="entry name" value="NADP-dependent oxidoreductase domain"/>
    <property type="match status" value="1"/>
</dbReference>
<organism evidence="8 9">
    <name type="scientific">Pholiota conissans</name>
    <dbReference type="NCBI Taxonomy" id="109636"/>
    <lineage>
        <taxon>Eukaryota</taxon>
        <taxon>Fungi</taxon>
        <taxon>Dikarya</taxon>
        <taxon>Basidiomycota</taxon>
        <taxon>Agaricomycotina</taxon>
        <taxon>Agaricomycetes</taxon>
        <taxon>Agaricomycetidae</taxon>
        <taxon>Agaricales</taxon>
        <taxon>Agaricineae</taxon>
        <taxon>Strophariaceae</taxon>
        <taxon>Pholiota</taxon>
    </lineage>
</organism>
<keyword evidence="2" id="KW-0521">NADP</keyword>
<dbReference type="PRINTS" id="PR00069">
    <property type="entry name" value="ALDKETRDTASE"/>
</dbReference>
<comment type="caution">
    <text evidence="8">The sequence shown here is derived from an EMBL/GenBank/DDBJ whole genome shotgun (WGS) entry which is preliminary data.</text>
</comment>
<name>A0A9P5Z0E0_9AGAR</name>
<evidence type="ECO:0000256" key="2">
    <source>
        <dbReference type="ARBA" id="ARBA00022857"/>
    </source>
</evidence>
<dbReference type="Pfam" id="PF00248">
    <property type="entry name" value="Aldo_ket_red"/>
    <property type="match status" value="1"/>
</dbReference>
<feature type="active site" description="Proton donor" evidence="4">
    <location>
        <position position="55"/>
    </location>
</feature>
<dbReference type="InterPro" id="IPR036812">
    <property type="entry name" value="NAD(P)_OxRdtase_dom_sf"/>
</dbReference>
<dbReference type="FunFam" id="3.20.20.100:FF:000002">
    <property type="entry name" value="2,5-diketo-D-gluconic acid reductase A"/>
    <property type="match status" value="1"/>
</dbReference>
<feature type="domain" description="NADP-dependent oxidoreductase" evidence="7">
    <location>
        <begin position="19"/>
        <end position="268"/>
    </location>
</feature>
<dbReference type="PROSITE" id="PS00062">
    <property type="entry name" value="ALDOKETO_REDUCTASE_2"/>
    <property type="match status" value="1"/>
</dbReference>
<dbReference type="PANTHER" id="PTHR43827:SF3">
    <property type="entry name" value="NADP-DEPENDENT OXIDOREDUCTASE DOMAIN-CONTAINING PROTEIN"/>
    <property type="match status" value="1"/>
</dbReference>
<evidence type="ECO:0000259" key="7">
    <source>
        <dbReference type="Pfam" id="PF00248"/>
    </source>
</evidence>
<dbReference type="AlphaFoldDB" id="A0A9P5Z0E0"/>
<evidence type="ECO:0000256" key="6">
    <source>
        <dbReference type="PIRSR" id="PIRSR000097-3"/>
    </source>
</evidence>
<reference evidence="8" key="1">
    <citation type="submission" date="2020-11" db="EMBL/GenBank/DDBJ databases">
        <authorList>
            <consortium name="DOE Joint Genome Institute"/>
            <person name="Ahrendt S."/>
            <person name="Riley R."/>
            <person name="Andreopoulos W."/>
            <person name="Labutti K."/>
            <person name="Pangilinan J."/>
            <person name="Ruiz-Duenas F.J."/>
            <person name="Barrasa J.M."/>
            <person name="Sanchez-Garcia M."/>
            <person name="Camarero S."/>
            <person name="Miyauchi S."/>
            <person name="Serrano A."/>
            <person name="Linde D."/>
            <person name="Babiker R."/>
            <person name="Drula E."/>
            <person name="Ayuso-Fernandez I."/>
            <person name="Pacheco R."/>
            <person name="Padilla G."/>
            <person name="Ferreira P."/>
            <person name="Barriuso J."/>
            <person name="Kellner H."/>
            <person name="Castanera R."/>
            <person name="Alfaro M."/>
            <person name="Ramirez L."/>
            <person name="Pisabarro A.G."/>
            <person name="Kuo A."/>
            <person name="Tritt A."/>
            <person name="Lipzen A."/>
            <person name="He G."/>
            <person name="Yan M."/>
            <person name="Ng V."/>
            <person name="Cullen D."/>
            <person name="Martin F."/>
            <person name="Rosso M.-N."/>
            <person name="Henrissat B."/>
            <person name="Hibbett D."/>
            <person name="Martinez A.T."/>
            <person name="Grigoriev I.V."/>
        </authorList>
    </citation>
    <scope>NUCLEOTIDE SEQUENCE</scope>
    <source>
        <strain evidence="8">CIRM-BRFM 674</strain>
    </source>
</reference>
<feature type="site" description="Lowers pKa of active site Tyr" evidence="6">
    <location>
        <position position="80"/>
    </location>
</feature>
<protein>
    <submittedName>
        <fullName evidence="8">Aldo/keto reductase</fullName>
    </submittedName>
</protein>
<dbReference type="EMBL" id="MU155245">
    <property type="protein sequence ID" value="KAF9478005.1"/>
    <property type="molecule type" value="Genomic_DNA"/>
</dbReference>
<evidence type="ECO:0000256" key="3">
    <source>
        <dbReference type="ARBA" id="ARBA00023002"/>
    </source>
</evidence>
<gene>
    <name evidence="8" type="ORF">BDN70DRAFT_880543</name>
</gene>
<sequence>MAIPVPSFTLNTGYAMPAIGIGCWMGHPGEGDHVVQMIKNALQLGYRHIDTAAMYGDEESVGRAIKESGIPRSEIFITTKLASIDHGKAASALDESLRKLGTNYVDLYLIHWPQAHSAEGKTLQPDEYPTYIDTWKDMETLFESGKVRSIGVSNFSIKTLTHLLSETRVVPAANQVELHPYLPEHKLLAFCRERGILLTAYAPIGRGTLSADETILSIAERHGVTATQVMLSWGVQRGTSVIPKTENPRRLKENFSIIKLTPEEMHTLNVLHHKPGCHHSACKFHSAAVGSFAFGWTYEQLGWDMSPGGIVIHIEEVAD</sequence>